<sequence length="344" mass="38599">MEATGCRLAVTYHRILAIVSVYLPSPKMLLWSDLRALLALGNAVILFGYLNCKNLRCGCPSIKYNGDKLVRLQNRLDFEIIAPSTAIYFSNIVTNRPSTLDIALTKGVTLNLVASALENDAEIAECLANYIETQCSHASSPHYIAHINRIEEEVLHKTSLEPKDDLSPVSLSKVQMLVKSLNIRKAPGLNGIGIHKSGKLRNLPARYRLISLLSGLGKLFERILKQFGFRPVRSCPQQIFRLVEYVSEGFKTKHKTVAVFFDVAKIFDRVWYAGLIYELLSLQLPDRLILIIQNYLSNRHFTFGHERTHLTRRSIRVGVTQGSALSPLVYSAYTNDISRPSSGV</sequence>
<keyword evidence="2" id="KW-0808">Transferase</keyword>
<dbReference type="SUPFAM" id="SSF56219">
    <property type="entry name" value="DNase I-like"/>
    <property type="match status" value="1"/>
</dbReference>
<keyword evidence="3" id="KW-1185">Reference proteome</keyword>
<dbReference type="OrthoDB" id="6769391at2759"/>
<accession>A0A4C1WG12</accession>
<evidence type="ECO:0000313" key="2">
    <source>
        <dbReference type="EMBL" id="GBP50386.1"/>
    </source>
</evidence>
<name>A0A4C1WG12_EUMVA</name>
<proteinExistence type="predicted"/>
<comment type="caution">
    <text evidence="2">The sequence shown here is derived from an EMBL/GenBank/DDBJ whole genome shotgun (WGS) entry which is preliminary data.</text>
</comment>
<keyword evidence="2" id="KW-0548">Nucleotidyltransferase</keyword>
<dbReference type="AlphaFoldDB" id="A0A4C1WG12"/>
<reference evidence="2 3" key="1">
    <citation type="journal article" date="2019" name="Commun. Biol.">
        <title>The bagworm genome reveals a unique fibroin gene that provides high tensile strength.</title>
        <authorList>
            <person name="Kono N."/>
            <person name="Nakamura H."/>
            <person name="Ohtoshi R."/>
            <person name="Tomita M."/>
            <person name="Numata K."/>
            <person name="Arakawa K."/>
        </authorList>
    </citation>
    <scope>NUCLEOTIDE SEQUENCE [LARGE SCALE GENOMIC DNA]</scope>
</reference>
<dbReference type="InterPro" id="IPR036691">
    <property type="entry name" value="Endo/exonu/phosph_ase_sf"/>
</dbReference>
<dbReference type="GO" id="GO:0003964">
    <property type="term" value="F:RNA-directed DNA polymerase activity"/>
    <property type="evidence" value="ECO:0007669"/>
    <property type="project" value="UniProtKB-KW"/>
</dbReference>
<dbReference type="Pfam" id="PF00078">
    <property type="entry name" value="RVT_1"/>
    <property type="match status" value="1"/>
</dbReference>
<dbReference type="PANTHER" id="PTHR19446">
    <property type="entry name" value="REVERSE TRANSCRIPTASES"/>
    <property type="match status" value="1"/>
</dbReference>
<evidence type="ECO:0000259" key="1">
    <source>
        <dbReference type="PROSITE" id="PS50878"/>
    </source>
</evidence>
<dbReference type="InterPro" id="IPR000477">
    <property type="entry name" value="RT_dom"/>
</dbReference>
<organism evidence="2 3">
    <name type="scientific">Eumeta variegata</name>
    <name type="common">Bagworm moth</name>
    <name type="synonym">Eumeta japonica</name>
    <dbReference type="NCBI Taxonomy" id="151549"/>
    <lineage>
        <taxon>Eukaryota</taxon>
        <taxon>Metazoa</taxon>
        <taxon>Ecdysozoa</taxon>
        <taxon>Arthropoda</taxon>
        <taxon>Hexapoda</taxon>
        <taxon>Insecta</taxon>
        <taxon>Pterygota</taxon>
        <taxon>Neoptera</taxon>
        <taxon>Endopterygota</taxon>
        <taxon>Lepidoptera</taxon>
        <taxon>Glossata</taxon>
        <taxon>Ditrysia</taxon>
        <taxon>Tineoidea</taxon>
        <taxon>Psychidae</taxon>
        <taxon>Oiketicinae</taxon>
        <taxon>Eumeta</taxon>
    </lineage>
</organism>
<dbReference type="EMBL" id="BGZK01000564">
    <property type="protein sequence ID" value="GBP50386.1"/>
    <property type="molecule type" value="Genomic_DNA"/>
</dbReference>
<dbReference type="PROSITE" id="PS50878">
    <property type="entry name" value="RT_POL"/>
    <property type="match status" value="1"/>
</dbReference>
<gene>
    <name evidence="2" type="primary">RTase</name>
    <name evidence="2" type="ORF">EVAR_32631_1</name>
</gene>
<dbReference type="Proteomes" id="UP000299102">
    <property type="component" value="Unassembled WGS sequence"/>
</dbReference>
<keyword evidence="2" id="KW-0695">RNA-directed DNA polymerase</keyword>
<dbReference type="STRING" id="151549.A0A4C1WG12"/>
<evidence type="ECO:0000313" key="3">
    <source>
        <dbReference type="Proteomes" id="UP000299102"/>
    </source>
</evidence>
<dbReference type="Gene3D" id="3.60.10.10">
    <property type="entry name" value="Endonuclease/exonuclease/phosphatase"/>
    <property type="match status" value="1"/>
</dbReference>
<protein>
    <submittedName>
        <fullName evidence="2">Probable RNA-directed DNA polymerase from transposon BS</fullName>
    </submittedName>
</protein>
<feature type="domain" description="Reverse transcriptase" evidence="1">
    <location>
        <begin position="178"/>
        <end position="344"/>
    </location>
</feature>